<sequence length="183" mass="20268">MTNCSKCANAKAETRVLAEFDASGLLGTPFVVLIHDAVKEKFCSGCEGIIGHVIPSPDNLVAVVAILRACNPIKLNGAEIRFFRKSVGLKAKEIAERLDLTPEQFSRYENGKKPISDVYEKLLRAEVCLHHLESVKKIDVDIRGLLAMNIVSVRDVAKPITLRLIQVTIDDDDNKTKWRNEAA</sequence>
<proteinExistence type="predicted"/>
<dbReference type="Proteomes" id="UP000248925">
    <property type="component" value="Unassembled WGS sequence"/>
</dbReference>
<comment type="caution">
    <text evidence="2">The sequence shown here is derived from an EMBL/GenBank/DDBJ whole genome shotgun (WGS) entry which is preliminary data.</text>
</comment>
<organism evidence="2 3">
    <name type="scientific">Rhizobium tubonense</name>
    <dbReference type="NCBI Taxonomy" id="484088"/>
    <lineage>
        <taxon>Bacteria</taxon>
        <taxon>Pseudomonadati</taxon>
        <taxon>Pseudomonadota</taxon>
        <taxon>Alphaproteobacteria</taxon>
        <taxon>Hyphomicrobiales</taxon>
        <taxon>Rhizobiaceae</taxon>
        <taxon>Rhizobium/Agrobacterium group</taxon>
        <taxon>Rhizobium</taxon>
    </lineage>
</organism>
<dbReference type="InterPro" id="IPR010982">
    <property type="entry name" value="Lambda_DNA-bd_dom_sf"/>
</dbReference>
<name>A0A2W4E4S7_9HYPH</name>
<feature type="domain" description="HTH cro/C1-type" evidence="1">
    <location>
        <begin position="80"/>
        <end position="116"/>
    </location>
</feature>
<dbReference type="SUPFAM" id="SSF47413">
    <property type="entry name" value="lambda repressor-like DNA-binding domains"/>
    <property type="match status" value="1"/>
</dbReference>
<evidence type="ECO:0000313" key="2">
    <source>
        <dbReference type="EMBL" id="PZM07563.1"/>
    </source>
</evidence>
<dbReference type="Gene3D" id="1.10.260.40">
    <property type="entry name" value="lambda repressor-like DNA-binding domains"/>
    <property type="match status" value="1"/>
</dbReference>
<dbReference type="Pfam" id="PF13560">
    <property type="entry name" value="HTH_31"/>
    <property type="match status" value="1"/>
</dbReference>
<gene>
    <name evidence="2" type="ORF">CPY51_31015</name>
</gene>
<dbReference type="GO" id="GO:0003677">
    <property type="term" value="F:DNA binding"/>
    <property type="evidence" value="ECO:0007669"/>
    <property type="project" value="InterPro"/>
</dbReference>
<dbReference type="AlphaFoldDB" id="A0A2W4E4S7"/>
<dbReference type="CDD" id="cd00093">
    <property type="entry name" value="HTH_XRE"/>
    <property type="match status" value="1"/>
</dbReference>
<evidence type="ECO:0000259" key="1">
    <source>
        <dbReference type="PROSITE" id="PS50943"/>
    </source>
</evidence>
<evidence type="ECO:0000313" key="3">
    <source>
        <dbReference type="Proteomes" id="UP000248925"/>
    </source>
</evidence>
<reference evidence="2 3" key="1">
    <citation type="journal article" date="2018" name="Sci. Rep.">
        <title>Rhizobium tumorigenes sp. nov., a novel plant tumorigenic bacterium isolated from cane gall tumors on thornless blackberry.</title>
        <authorList>
            <person name="Kuzmanovi N."/>
            <person name="Smalla K."/>
            <person name="Gronow S."/>
            <person name="PuBawska J."/>
        </authorList>
    </citation>
    <scope>NUCLEOTIDE SEQUENCE [LARGE SCALE GENOMIC DNA]</scope>
    <source>
        <strain evidence="2 3">CCBAU 85046</strain>
    </source>
</reference>
<keyword evidence="3" id="KW-1185">Reference proteome</keyword>
<dbReference type="EMBL" id="PCDP01000082">
    <property type="protein sequence ID" value="PZM07563.1"/>
    <property type="molecule type" value="Genomic_DNA"/>
</dbReference>
<accession>A0A2W4E4S7</accession>
<protein>
    <recommendedName>
        <fullName evidence="1">HTH cro/C1-type domain-containing protein</fullName>
    </recommendedName>
</protein>
<dbReference type="PROSITE" id="PS50943">
    <property type="entry name" value="HTH_CROC1"/>
    <property type="match status" value="1"/>
</dbReference>
<dbReference type="InterPro" id="IPR001387">
    <property type="entry name" value="Cro/C1-type_HTH"/>
</dbReference>
<dbReference type="RefSeq" id="WP_111164222.1">
    <property type="nucleotide sequence ID" value="NZ_PCDP01000082.1"/>
</dbReference>
<dbReference type="OrthoDB" id="7352402at2"/>